<dbReference type="AlphaFoldDB" id="A0A316EQS5"/>
<dbReference type="RefSeq" id="WP_354677061.1">
    <property type="nucleotide sequence ID" value="NZ_JBEFLL010000021.1"/>
</dbReference>
<evidence type="ECO:0000256" key="2">
    <source>
        <dbReference type="SAM" id="SignalP"/>
    </source>
</evidence>
<feature type="signal peptide" evidence="2">
    <location>
        <begin position="1"/>
        <end position="23"/>
    </location>
</feature>
<keyword evidence="3" id="KW-0675">Receptor</keyword>
<dbReference type="PANTHER" id="PTHR42928:SF5">
    <property type="entry name" value="BLR1237 PROTEIN"/>
    <property type="match status" value="1"/>
</dbReference>
<feature type="chain" id="PRO_5016393733" evidence="2">
    <location>
        <begin position="24"/>
        <end position="319"/>
    </location>
</feature>
<proteinExistence type="inferred from homology"/>
<evidence type="ECO:0000313" key="4">
    <source>
        <dbReference type="Proteomes" id="UP000245754"/>
    </source>
</evidence>
<dbReference type="Proteomes" id="UP000245754">
    <property type="component" value="Unassembled WGS sequence"/>
</dbReference>
<dbReference type="Pfam" id="PF03401">
    <property type="entry name" value="TctC"/>
    <property type="match status" value="1"/>
</dbReference>
<reference evidence="3 4" key="1">
    <citation type="submission" date="2018-05" db="EMBL/GenBank/DDBJ databases">
        <title>Genomic Encyclopedia of Type Strains, Phase IV (KMG-V): Genome sequencing to study the core and pangenomes of soil and plant-associated prokaryotes.</title>
        <authorList>
            <person name="Whitman W."/>
        </authorList>
    </citation>
    <scope>NUCLEOTIDE SEQUENCE [LARGE SCALE GENOMIC DNA]</scope>
    <source>
        <strain evidence="3 4">SLV-132</strain>
    </source>
</reference>
<accession>A0A316EQS5</accession>
<evidence type="ECO:0000256" key="1">
    <source>
        <dbReference type="ARBA" id="ARBA00006987"/>
    </source>
</evidence>
<name>A0A316EQS5_9BURK</name>
<dbReference type="Gene3D" id="3.40.190.150">
    <property type="entry name" value="Bordetella uptake gene, domain 1"/>
    <property type="match status" value="1"/>
</dbReference>
<organism evidence="3 4">
    <name type="scientific">Cupriavidus plantarum</name>
    <dbReference type="NCBI Taxonomy" id="942865"/>
    <lineage>
        <taxon>Bacteria</taxon>
        <taxon>Pseudomonadati</taxon>
        <taxon>Pseudomonadota</taxon>
        <taxon>Betaproteobacteria</taxon>
        <taxon>Burkholderiales</taxon>
        <taxon>Burkholderiaceae</taxon>
        <taxon>Cupriavidus</taxon>
    </lineage>
</organism>
<dbReference type="Gene3D" id="3.40.190.10">
    <property type="entry name" value="Periplasmic binding protein-like II"/>
    <property type="match status" value="1"/>
</dbReference>
<comment type="similarity">
    <text evidence="1">Belongs to the UPF0065 (bug) family.</text>
</comment>
<sequence>MHILMRMLVALALSTTVSTAAHAAEYNGPVRIVVPFAAGGATDALARLLAPGLAKELGHTVVVENRPGASGQIGTAYVKNAPADGSVYLLALDHSVVIVPLITPTAGYDALRDFTPVGTVARFQWVLSVPVTSPATTLQQFMEIARTDPGKRNYGVPLMGGMPDLIGSSVGKKAGVAIEAIPFNGSALMMPQLIGGQLASGVTGSPEAVTMSRAKKVRLLAVTGDRRSPLLPDVPTFAESGVPDLNLNSFNAFFAPKNLPPAIADKFNAALRKTLADADVRRQVSDMSLDLVESSSMPEAKSELERTYRFWNRSVAAKR</sequence>
<gene>
    <name evidence="3" type="ORF">C7419_103509</name>
</gene>
<protein>
    <submittedName>
        <fullName evidence="3">Tripartite-type tricarboxylate transporter receptor subunit TctC</fullName>
    </submittedName>
</protein>
<comment type="caution">
    <text evidence="3">The sequence shown here is derived from an EMBL/GenBank/DDBJ whole genome shotgun (WGS) entry which is preliminary data.</text>
</comment>
<keyword evidence="4" id="KW-1185">Reference proteome</keyword>
<dbReference type="InterPro" id="IPR042100">
    <property type="entry name" value="Bug_dom1"/>
</dbReference>
<dbReference type="PANTHER" id="PTHR42928">
    <property type="entry name" value="TRICARBOXYLATE-BINDING PROTEIN"/>
    <property type="match status" value="1"/>
</dbReference>
<keyword evidence="2" id="KW-0732">Signal</keyword>
<dbReference type="PIRSF" id="PIRSF017082">
    <property type="entry name" value="YflP"/>
    <property type="match status" value="1"/>
</dbReference>
<dbReference type="SUPFAM" id="SSF53850">
    <property type="entry name" value="Periplasmic binding protein-like II"/>
    <property type="match status" value="1"/>
</dbReference>
<evidence type="ECO:0000313" key="3">
    <source>
        <dbReference type="EMBL" id="PWK34190.1"/>
    </source>
</evidence>
<dbReference type="InterPro" id="IPR005064">
    <property type="entry name" value="BUG"/>
</dbReference>
<dbReference type="EMBL" id="QGGT01000003">
    <property type="protein sequence ID" value="PWK34190.1"/>
    <property type="molecule type" value="Genomic_DNA"/>
</dbReference>